<evidence type="ECO:0000313" key="1">
    <source>
        <dbReference type="EMBL" id="NAW67670.1"/>
    </source>
</evidence>
<organism evidence="1 2">
    <name type="scientific">Photobacterium halotolerans</name>
    <dbReference type="NCBI Taxonomy" id="265726"/>
    <lineage>
        <taxon>Bacteria</taxon>
        <taxon>Pseudomonadati</taxon>
        <taxon>Pseudomonadota</taxon>
        <taxon>Gammaproteobacteria</taxon>
        <taxon>Vibrionales</taxon>
        <taxon>Vibrionaceae</taxon>
        <taxon>Photobacterium</taxon>
    </lineage>
</organism>
<protein>
    <submittedName>
        <fullName evidence="1">Uncharacterized protein</fullName>
    </submittedName>
</protein>
<reference evidence="1 2" key="1">
    <citation type="submission" date="2017-05" db="EMBL/GenBank/DDBJ databases">
        <title>High clonality and local adaptation shapes Vibrionaceae linages within an endangered oasis.</title>
        <authorList>
            <person name="Vazquez-Rosas-Landa M."/>
        </authorList>
    </citation>
    <scope>NUCLEOTIDE SEQUENCE [LARGE SCALE GENOMIC DNA]</scope>
    <source>
        <strain evidence="1 2">P46_P4S1P180</strain>
    </source>
</reference>
<proteinExistence type="predicted"/>
<name>A0A7X5AW63_9GAMM</name>
<dbReference type="RefSeq" id="WP_202602173.1">
    <property type="nucleotide sequence ID" value="NZ_WXWW01000298.1"/>
</dbReference>
<dbReference type="AlphaFoldDB" id="A0A7X5AW63"/>
<accession>A0A7X5AW63</accession>
<comment type="caution">
    <text evidence="1">The sequence shown here is derived from an EMBL/GenBank/DDBJ whole genome shotgun (WGS) entry which is preliminary data.</text>
</comment>
<dbReference type="EMBL" id="WXWW01000298">
    <property type="protein sequence ID" value="NAW67670.1"/>
    <property type="molecule type" value="Genomic_DNA"/>
</dbReference>
<sequence length="130" mass="14918">IKVMMPLNDSGDEILLSNKKEHIFGIKCPGIMGQHYEDVIIKLKERFFQANDFHIIDWSEIMDKTKVSHGARAFTRVFNTHRSSEVQHIQITNIFFADDSGQLVKFNHEISISRDQVVSEMSEGATHDLS</sequence>
<gene>
    <name evidence="1" type="ORF">CAG72_21000</name>
</gene>
<dbReference type="Proteomes" id="UP000465712">
    <property type="component" value="Unassembled WGS sequence"/>
</dbReference>
<evidence type="ECO:0000313" key="2">
    <source>
        <dbReference type="Proteomes" id="UP000465712"/>
    </source>
</evidence>
<feature type="non-terminal residue" evidence="1">
    <location>
        <position position="1"/>
    </location>
</feature>